<dbReference type="AlphaFoldDB" id="X1J9C5"/>
<accession>X1J9C5</accession>
<feature type="non-terminal residue" evidence="1">
    <location>
        <position position="1"/>
    </location>
</feature>
<evidence type="ECO:0008006" key="2">
    <source>
        <dbReference type="Google" id="ProtNLM"/>
    </source>
</evidence>
<organism evidence="1">
    <name type="scientific">marine sediment metagenome</name>
    <dbReference type="NCBI Taxonomy" id="412755"/>
    <lineage>
        <taxon>unclassified sequences</taxon>
        <taxon>metagenomes</taxon>
        <taxon>ecological metagenomes</taxon>
    </lineage>
</organism>
<dbReference type="EMBL" id="BARU01040470">
    <property type="protein sequence ID" value="GAH78100.1"/>
    <property type="molecule type" value="Genomic_DNA"/>
</dbReference>
<evidence type="ECO:0000313" key="1">
    <source>
        <dbReference type="EMBL" id="GAH78100.1"/>
    </source>
</evidence>
<protein>
    <recommendedName>
        <fullName evidence="2">Cadherin domain-containing protein</fullName>
    </recommendedName>
</protein>
<gene>
    <name evidence="1" type="ORF">S03H2_62565</name>
</gene>
<proteinExistence type="predicted"/>
<dbReference type="Gene3D" id="2.60.40.10">
    <property type="entry name" value="Immunoglobulins"/>
    <property type="match status" value="1"/>
</dbReference>
<name>X1J9C5_9ZZZZ</name>
<dbReference type="InterPro" id="IPR013783">
    <property type="entry name" value="Ig-like_fold"/>
</dbReference>
<sequence length="191" mass="21670">YKLGPVTIENSPPRITFADFSQTDNIHKGVDLSIIFETEDADDDEITIQYNWYLDDKLIGNDPILDGQLLEADKNIRVELIPYDGETIGERFEIPRRIIVQNLPPKILGTSYPVIKDNILTCKINVEDPDGDRISYFIEEGPPGMTIDNTGIIQWRRPKPLSDTTFYIIVKVTDSRGAKSSGKIRIKFSLL</sequence>
<reference evidence="1" key="1">
    <citation type="journal article" date="2014" name="Front. Microbiol.">
        <title>High frequency of phylogenetically diverse reductive dehalogenase-homologous genes in deep subseafloor sedimentary metagenomes.</title>
        <authorList>
            <person name="Kawai M."/>
            <person name="Futagami T."/>
            <person name="Toyoda A."/>
            <person name="Takaki Y."/>
            <person name="Nishi S."/>
            <person name="Hori S."/>
            <person name="Arai W."/>
            <person name="Tsubouchi T."/>
            <person name="Morono Y."/>
            <person name="Uchiyama I."/>
            <person name="Ito T."/>
            <person name="Fujiyama A."/>
            <person name="Inagaki F."/>
            <person name="Takami H."/>
        </authorList>
    </citation>
    <scope>NUCLEOTIDE SEQUENCE</scope>
    <source>
        <strain evidence="1">Expedition CK06-06</strain>
    </source>
</reference>
<comment type="caution">
    <text evidence="1">The sequence shown here is derived from an EMBL/GenBank/DDBJ whole genome shotgun (WGS) entry which is preliminary data.</text>
</comment>